<dbReference type="RefSeq" id="WP_123607600.1">
    <property type="nucleotide sequence ID" value="NZ_RJVG01000001.1"/>
</dbReference>
<feature type="transmembrane region" description="Helical" evidence="6">
    <location>
        <begin position="157"/>
        <end position="179"/>
    </location>
</feature>
<protein>
    <submittedName>
        <fullName evidence="8">ABC-2 type transport system permease protein</fullName>
    </submittedName>
</protein>
<organism evidence="8 9">
    <name type="scientific">Mobilisporobacter senegalensis</name>
    <dbReference type="NCBI Taxonomy" id="1329262"/>
    <lineage>
        <taxon>Bacteria</taxon>
        <taxon>Bacillati</taxon>
        <taxon>Bacillota</taxon>
        <taxon>Clostridia</taxon>
        <taxon>Lachnospirales</taxon>
        <taxon>Lachnospiraceae</taxon>
        <taxon>Mobilisporobacter</taxon>
    </lineage>
</organism>
<dbReference type="InterPro" id="IPR013525">
    <property type="entry name" value="ABC2_TM"/>
</dbReference>
<name>A0A3N1Y1V0_9FIRM</name>
<evidence type="ECO:0000259" key="7">
    <source>
        <dbReference type="Pfam" id="PF12698"/>
    </source>
</evidence>
<evidence type="ECO:0000256" key="1">
    <source>
        <dbReference type="ARBA" id="ARBA00004651"/>
    </source>
</evidence>
<accession>A0A3N1Y1V0</accession>
<feature type="transmembrane region" description="Helical" evidence="6">
    <location>
        <begin position="209"/>
        <end position="227"/>
    </location>
</feature>
<keyword evidence="4 6" id="KW-1133">Transmembrane helix</keyword>
<evidence type="ECO:0000256" key="5">
    <source>
        <dbReference type="ARBA" id="ARBA00023136"/>
    </source>
</evidence>
<evidence type="ECO:0000256" key="2">
    <source>
        <dbReference type="ARBA" id="ARBA00022475"/>
    </source>
</evidence>
<dbReference type="InterPro" id="IPR051449">
    <property type="entry name" value="ABC-2_transporter_component"/>
</dbReference>
<keyword evidence="5 6" id="KW-0472">Membrane</keyword>
<dbReference type="Proteomes" id="UP000273083">
    <property type="component" value="Unassembled WGS sequence"/>
</dbReference>
<dbReference type="OrthoDB" id="9794512at2"/>
<evidence type="ECO:0000256" key="6">
    <source>
        <dbReference type="SAM" id="Phobius"/>
    </source>
</evidence>
<keyword evidence="2" id="KW-1003">Cell membrane</keyword>
<feature type="domain" description="ABC-2 type transporter transmembrane" evidence="7">
    <location>
        <begin position="38"/>
        <end position="197"/>
    </location>
</feature>
<sequence>MIAVLKKELNSYFKSMTGYIFMAFFLVIIGIYFIVYNLSYGTSNFEYTLQSSSFAFIILIPILTMRILAEEKKQKTDQLLLTSPLSIEKIILGKYLAVLMVFLGTMAIASFYPLILTGFGEVDLKLAYNGILGFVLMGATYLAIGLFISALTESQMVAAVIGFIVMLITYLISGLSTLLPADHKSAVIIFTLFILIICWIAYHMMHNLTVTISVGLISEVILIFIYFKKSFLLDGAVSKLLNSFSMVNHFDRFTMGILDLSAVVYYVSVTFLFVFLTIQSLKKRRWS</sequence>
<feature type="transmembrane region" description="Helical" evidence="6">
    <location>
        <begin position="47"/>
        <end position="69"/>
    </location>
</feature>
<feature type="transmembrane region" description="Helical" evidence="6">
    <location>
        <begin position="253"/>
        <end position="278"/>
    </location>
</feature>
<comment type="subcellular location">
    <subcellularLocation>
        <location evidence="1">Cell membrane</location>
        <topology evidence="1">Multi-pass membrane protein</topology>
    </subcellularLocation>
</comment>
<dbReference type="AlphaFoldDB" id="A0A3N1Y1V0"/>
<dbReference type="GO" id="GO:0140359">
    <property type="term" value="F:ABC-type transporter activity"/>
    <property type="evidence" value="ECO:0007669"/>
    <property type="project" value="InterPro"/>
</dbReference>
<feature type="transmembrane region" description="Helical" evidence="6">
    <location>
        <begin position="185"/>
        <end position="202"/>
    </location>
</feature>
<evidence type="ECO:0000256" key="3">
    <source>
        <dbReference type="ARBA" id="ARBA00022692"/>
    </source>
</evidence>
<keyword evidence="3 6" id="KW-0812">Transmembrane</keyword>
<evidence type="ECO:0000313" key="8">
    <source>
        <dbReference type="EMBL" id="ROR31502.1"/>
    </source>
</evidence>
<dbReference type="EMBL" id="RJVG01000001">
    <property type="protein sequence ID" value="ROR31502.1"/>
    <property type="molecule type" value="Genomic_DNA"/>
</dbReference>
<proteinExistence type="predicted"/>
<dbReference type="PANTHER" id="PTHR30294">
    <property type="entry name" value="MEMBRANE COMPONENT OF ABC TRANSPORTER YHHJ-RELATED"/>
    <property type="match status" value="1"/>
</dbReference>
<dbReference type="PANTHER" id="PTHR30294:SF29">
    <property type="entry name" value="MULTIDRUG ABC TRANSPORTER PERMEASE YBHS-RELATED"/>
    <property type="match status" value="1"/>
</dbReference>
<gene>
    <name evidence="8" type="ORF">EDD66_101119</name>
</gene>
<feature type="transmembrane region" description="Helical" evidence="6">
    <location>
        <begin position="12"/>
        <end position="35"/>
    </location>
</feature>
<reference evidence="8 9" key="1">
    <citation type="submission" date="2018-11" db="EMBL/GenBank/DDBJ databases">
        <title>Genomic Encyclopedia of Type Strains, Phase IV (KMG-IV): sequencing the most valuable type-strain genomes for metagenomic binning, comparative biology and taxonomic classification.</title>
        <authorList>
            <person name="Goeker M."/>
        </authorList>
    </citation>
    <scope>NUCLEOTIDE SEQUENCE [LARGE SCALE GENOMIC DNA]</scope>
    <source>
        <strain evidence="8 9">DSM 26537</strain>
    </source>
</reference>
<feature type="transmembrane region" description="Helical" evidence="6">
    <location>
        <begin position="127"/>
        <end position="150"/>
    </location>
</feature>
<comment type="caution">
    <text evidence="8">The sequence shown here is derived from an EMBL/GenBank/DDBJ whole genome shotgun (WGS) entry which is preliminary data.</text>
</comment>
<dbReference type="GO" id="GO:0005886">
    <property type="term" value="C:plasma membrane"/>
    <property type="evidence" value="ECO:0007669"/>
    <property type="project" value="UniProtKB-SubCell"/>
</dbReference>
<dbReference type="Pfam" id="PF12698">
    <property type="entry name" value="ABC2_membrane_3"/>
    <property type="match status" value="1"/>
</dbReference>
<keyword evidence="9" id="KW-1185">Reference proteome</keyword>
<feature type="transmembrane region" description="Helical" evidence="6">
    <location>
        <begin position="90"/>
        <end position="115"/>
    </location>
</feature>
<evidence type="ECO:0000313" key="9">
    <source>
        <dbReference type="Proteomes" id="UP000273083"/>
    </source>
</evidence>
<evidence type="ECO:0000256" key="4">
    <source>
        <dbReference type="ARBA" id="ARBA00022989"/>
    </source>
</evidence>